<evidence type="ECO:0000256" key="3">
    <source>
        <dbReference type="ARBA" id="ARBA00022723"/>
    </source>
</evidence>
<dbReference type="AlphaFoldDB" id="K0JRU9"/>
<accession>K0JRU9</accession>
<keyword evidence="3" id="KW-0479">Metal-binding</keyword>
<dbReference type="InterPro" id="IPR001148">
    <property type="entry name" value="CA_dom"/>
</dbReference>
<dbReference type="STRING" id="1179773.BN6_31000"/>
<sequence>MGEQQSPINIVHRLTVPTGDIGLDVRWLPGVRGFEVRPEADGVRFHPHDQHVVRLGEAVFRLENVHFHRPSEHWVEGVRQTAEMHAVHIRADESLRVCVVAVFLELAYADSAPTASVPGPSVPGAGSVGTVPGSVLPGSVLPGSVVRGPEEFALRDLLPAESRCYRYEGSLTTPEFDETVSWVVLREPVKVTDPNLAAFIRSHADKARAPQRLNRRFVLSST</sequence>
<dbReference type="SUPFAM" id="SSF51069">
    <property type="entry name" value="Carbonic anhydrase"/>
    <property type="match status" value="1"/>
</dbReference>
<dbReference type="RefSeq" id="WP_015100517.1">
    <property type="nucleotide sequence ID" value="NC_019673.1"/>
</dbReference>
<keyword evidence="9" id="KW-1185">Reference proteome</keyword>
<dbReference type="PATRIC" id="fig|1179773.3.peg.3098"/>
<reference evidence="8 9" key="1">
    <citation type="journal article" date="2012" name="BMC Genomics">
        <title>Complete genome sequence of Saccharothrix espanaensis DSM 44229T and comparison to the other completely sequenced Pseudonocardiaceae.</title>
        <authorList>
            <person name="Strobel T."/>
            <person name="Al-Dilaimi A."/>
            <person name="Blom J."/>
            <person name="Gessner A."/>
            <person name="Kalinowski J."/>
            <person name="Luzhetska M."/>
            <person name="Puhler A."/>
            <person name="Szczepanowski R."/>
            <person name="Bechthold A."/>
            <person name="Ruckert C."/>
        </authorList>
    </citation>
    <scope>NUCLEOTIDE SEQUENCE [LARGE SCALE GENOMIC DNA]</scope>
    <source>
        <strain evidence="9">ATCC 51144 / DSM 44229 / JCM 9112 / NBRC 15066 / NRRL 15764</strain>
    </source>
</reference>
<dbReference type="InterPro" id="IPR041891">
    <property type="entry name" value="Alpha_CA_prokaryot-like"/>
</dbReference>
<dbReference type="GO" id="GO:0004089">
    <property type="term" value="F:carbonate dehydratase activity"/>
    <property type="evidence" value="ECO:0007669"/>
    <property type="project" value="UniProtKB-EC"/>
</dbReference>
<dbReference type="PROSITE" id="PS51144">
    <property type="entry name" value="ALPHA_CA_2"/>
    <property type="match status" value="1"/>
</dbReference>
<dbReference type="eggNOG" id="COG3338">
    <property type="taxonomic scope" value="Bacteria"/>
</dbReference>
<protein>
    <recommendedName>
        <fullName evidence="2">carbonic anhydrase</fullName>
        <ecNumber evidence="2">4.2.1.1</ecNumber>
    </recommendedName>
</protein>
<evidence type="ECO:0000256" key="1">
    <source>
        <dbReference type="ARBA" id="ARBA00010718"/>
    </source>
</evidence>
<organism evidence="8 9">
    <name type="scientific">Saccharothrix espanaensis (strain ATCC 51144 / DSM 44229 / JCM 9112 / NBRC 15066 / NRRL 15764)</name>
    <dbReference type="NCBI Taxonomy" id="1179773"/>
    <lineage>
        <taxon>Bacteria</taxon>
        <taxon>Bacillati</taxon>
        <taxon>Actinomycetota</taxon>
        <taxon>Actinomycetes</taxon>
        <taxon>Pseudonocardiales</taxon>
        <taxon>Pseudonocardiaceae</taxon>
        <taxon>Saccharothrix</taxon>
    </lineage>
</organism>
<feature type="domain" description="Alpha-carbonic anhydrase" evidence="7">
    <location>
        <begin position="1"/>
        <end position="222"/>
    </location>
</feature>
<dbReference type="Pfam" id="PF00194">
    <property type="entry name" value="Carb_anhydrase"/>
    <property type="match status" value="2"/>
</dbReference>
<dbReference type="InterPro" id="IPR036398">
    <property type="entry name" value="CA_dom_sf"/>
</dbReference>
<evidence type="ECO:0000313" key="9">
    <source>
        <dbReference type="Proteomes" id="UP000006281"/>
    </source>
</evidence>
<comment type="catalytic activity">
    <reaction evidence="6">
        <text>hydrogencarbonate + H(+) = CO2 + H2O</text>
        <dbReference type="Rhea" id="RHEA:10748"/>
        <dbReference type="ChEBI" id="CHEBI:15377"/>
        <dbReference type="ChEBI" id="CHEBI:15378"/>
        <dbReference type="ChEBI" id="CHEBI:16526"/>
        <dbReference type="ChEBI" id="CHEBI:17544"/>
        <dbReference type="EC" id="4.2.1.1"/>
    </reaction>
</comment>
<dbReference type="CDD" id="cd03124">
    <property type="entry name" value="alpha_CA_prokaryotic_like"/>
    <property type="match status" value="1"/>
</dbReference>
<dbReference type="EC" id="4.2.1.1" evidence="2"/>
<evidence type="ECO:0000256" key="4">
    <source>
        <dbReference type="ARBA" id="ARBA00022833"/>
    </source>
</evidence>
<dbReference type="BioCyc" id="SESP1179773:BN6_RS15085-MONOMER"/>
<dbReference type="Gene3D" id="3.10.200.10">
    <property type="entry name" value="Alpha carbonic anhydrase"/>
    <property type="match status" value="1"/>
</dbReference>
<dbReference type="HOGENOM" id="CLU_039326_0_2_11"/>
<dbReference type="GO" id="GO:0008270">
    <property type="term" value="F:zinc ion binding"/>
    <property type="evidence" value="ECO:0007669"/>
    <property type="project" value="InterPro"/>
</dbReference>
<keyword evidence="4" id="KW-0862">Zinc</keyword>
<keyword evidence="5" id="KW-0456">Lyase</keyword>
<dbReference type="EMBL" id="HE804045">
    <property type="protein sequence ID" value="CCH30405.1"/>
    <property type="molecule type" value="Genomic_DNA"/>
</dbReference>
<evidence type="ECO:0000313" key="8">
    <source>
        <dbReference type="EMBL" id="CCH30405.1"/>
    </source>
</evidence>
<evidence type="ECO:0000256" key="6">
    <source>
        <dbReference type="ARBA" id="ARBA00048348"/>
    </source>
</evidence>
<dbReference type="InterPro" id="IPR023561">
    <property type="entry name" value="Carbonic_anhydrase_a-class"/>
</dbReference>
<evidence type="ECO:0000256" key="5">
    <source>
        <dbReference type="ARBA" id="ARBA00023239"/>
    </source>
</evidence>
<dbReference type="OrthoDB" id="5327615at2"/>
<proteinExistence type="inferred from homology"/>
<evidence type="ECO:0000256" key="2">
    <source>
        <dbReference type="ARBA" id="ARBA00012925"/>
    </source>
</evidence>
<name>K0JRU9_SACES</name>
<dbReference type="Proteomes" id="UP000006281">
    <property type="component" value="Chromosome"/>
</dbReference>
<dbReference type="SMART" id="SM01057">
    <property type="entry name" value="Carb_anhydrase"/>
    <property type="match status" value="1"/>
</dbReference>
<dbReference type="PANTHER" id="PTHR18952:SF265">
    <property type="entry name" value="CARBONIC ANHYDRASE"/>
    <property type="match status" value="1"/>
</dbReference>
<gene>
    <name evidence="8" type="ordered locus">BN6_31000</name>
</gene>
<dbReference type="KEGG" id="sesp:BN6_31000"/>
<evidence type="ECO:0000259" key="7">
    <source>
        <dbReference type="PROSITE" id="PS51144"/>
    </source>
</evidence>
<dbReference type="PANTHER" id="PTHR18952">
    <property type="entry name" value="CARBONIC ANHYDRASE"/>
    <property type="match status" value="1"/>
</dbReference>
<comment type="similarity">
    <text evidence="1">Belongs to the alpha-carbonic anhydrase family.</text>
</comment>